<keyword evidence="8" id="KW-0732">Signal</keyword>
<dbReference type="CDD" id="cd16913">
    <property type="entry name" value="YkuD_like"/>
    <property type="match status" value="1"/>
</dbReference>
<dbReference type="RefSeq" id="WP_085816683.1">
    <property type="nucleotide sequence ID" value="NZ_FWFU01000001.1"/>
</dbReference>
<dbReference type="AlphaFoldDB" id="A0A1X6YMT7"/>
<protein>
    <submittedName>
        <fullName evidence="10">Murein L,D-transpeptidase</fullName>
    </submittedName>
</protein>
<feature type="active site" description="Nucleophile" evidence="7">
    <location>
        <position position="448"/>
    </location>
</feature>
<organism evidence="10 11">
    <name type="scientific">Roseovarius halotolerans</name>
    <dbReference type="NCBI Taxonomy" id="505353"/>
    <lineage>
        <taxon>Bacteria</taxon>
        <taxon>Pseudomonadati</taxon>
        <taxon>Pseudomonadota</taxon>
        <taxon>Alphaproteobacteria</taxon>
        <taxon>Rhodobacterales</taxon>
        <taxon>Roseobacteraceae</taxon>
        <taxon>Roseovarius</taxon>
    </lineage>
</organism>
<name>A0A1X6YMT7_9RHOB</name>
<sequence length="537" mass="59657">MFSISATRFRAVLLGVSLCLGLTGLWNAPAQAQVTAFKQAVAEAAARDRDLAAFYQANDYQPIWTGASDADRARRAALFEAIAAADSHGLPVARYDAEGLMARLKVARSPREAGLAEVEMSRTFLRLAREMQTGALIPSEVDGDIKREVAYRDRGSYLTSLIQSSPRAFFRALPPRSNEYARLMKEKFRLESLAKTGGWGPKVPGEALKPGQSGAAVVALRNRLMAMGFMGRSATQTYDESMMIAVQQFQMAHGLTPDGVAGPGTMAQVNTTVSDRLKSVIVAMERERWLNQELGARHIIVNLTDFNARIIEDGQVAFETRVVVGKNTGDRRSPEFSDSMDHMVINPTWHVPRSIAVKEYLPKMQRNPNAASHLRLYNSRGQQVSRGAVNFNAYSASSFPFSIKQPPSQGNALGLVKFMFPNRYNIYLHDTPAKSLFERETRDYSHGCIRVQKPFELAYELLSPQEADPKGKFHSILNTGRETRVNLEREVPVHIIYRTAFTSAKGHMQYRRDVYGRDAKIWDALGKAGVSLHAVQG</sequence>
<dbReference type="InterPro" id="IPR045380">
    <property type="entry name" value="LD_TPept_scaffold_dom"/>
</dbReference>
<dbReference type="PANTHER" id="PTHR41533">
    <property type="entry name" value="L,D-TRANSPEPTIDASE HI_1667-RELATED"/>
    <property type="match status" value="1"/>
</dbReference>
<dbReference type="Gene3D" id="1.10.101.10">
    <property type="entry name" value="PGBD-like superfamily/PGBD"/>
    <property type="match status" value="1"/>
</dbReference>
<comment type="similarity">
    <text evidence="2">Belongs to the YkuD family.</text>
</comment>
<dbReference type="UniPathway" id="UPA00219"/>
<dbReference type="Pfam" id="PF20142">
    <property type="entry name" value="Scaffold"/>
    <property type="match status" value="1"/>
</dbReference>
<reference evidence="10 11" key="1">
    <citation type="submission" date="2017-03" db="EMBL/GenBank/DDBJ databases">
        <authorList>
            <person name="Afonso C.L."/>
            <person name="Miller P.J."/>
            <person name="Scott M.A."/>
            <person name="Spackman E."/>
            <person name="Goraichik I."/>
            <person name="Dimitrov K.M."/>
            <person name="Suarez D.L."/>
            <person name="Swayne D.E."/>
        </authorList>
    </citation>
    <scope>NUCLEOTIDE SEQUENCE [LARGE SCALE GENOMIC DNA]</scope>
    <source>
        <strain evidence="10 11">CECT 8110</strain>
    </source>
</reference>
<keyword evidence="11" id="KW-1185">Reference proteome</keyword>
<feature type="active site" description="Proton donor/acceptor" evidence="7">
    <location>
        <position position="429"/>
    </location>
</feature>
<gene>
    <name evidence="10" type="ORF">ROH8110_01163</name>
</gene>
<evidence type="ECO:0000256" key="3">
    <source>
        <dbReference type="ARBA" id="ARBA00022679"/>
    </source>
</evidence>
<dbReference type="EMBL" id="FWFU01000001">
    <property type="protein sequence ID" value="SLN25856.1"/>
    <property type="molecule type" value="Genomic_DNA"/>
</dbReference>
<dbReference type="PANTHER" id="PTHR41533:SF2">
    <property type="entry name" value="BLR7131 PROTEIN"/>
    <property type="match status" value="1"/>
</dbReference>
<dbReference type="InterPro" id="IPR052905">
    <property type="entry name" value="LD-transpeptidase_YkuD-like"/>
</dbReference>
<dbReference type="Pfam" id="PF01471">
    <property type="entry name" value="PG_binding_1"/>
    <property type="match status" value="1"/>
</dbReference>
<dbReference type="Proteomes" id="UP000193207">
    <property type="component" value="Unassembled WGS sequence"/>
</dbReference>
<dbReference type="GO" id="GO:0009252">
    <property type="term" value="P:peptidoglycan biosynthetic process"/>
    <property type="evidence" value="ECO:0007669"/>
    <property type="project" value="UniProtKB-UniPathway"/>
</dbReference>
<evidence type="ECO:0000256" key="4">
    <source>
        <dbReference type="ARBA" id="ARBA00022960"/>
    </source>
</evidence>
<dbReference type="InterPro" id="IPR005490">
    <property type="entry name" value="LD_TPept_cat_dom"/>
</dbReference>
<keyword evidence="3" id="KW-0808">Transferase</keyword>
<dbReference type="Gene3D" id="2.40.440.10">
    <property type="entry name" value="L,D-transpeptidase catalytic domain-like"/>
    <property type="match status" value="1"/>
</dbReference>
<evidence type="ECO:0000313" key="10">
    <source>
        <dbReference type="EMBL" id="SLN25856.1"/>
    </source>
</evidence>
<keyword evidence="5 7" id="KW-0573">Peptidoglycan synthesis</keyword>
<dbReference type="InterPro" id="IPR036365">
    <property type="entry name" value="PGBD-like_sf"/>
</dbReference>
<comment type="pathway">
    <text evidence="1 7">Cell wall biogenesis; peptidoglycan biosynthesis.</text>
</comment>
<dbReference type="InterPro" id="IPR038063">
    <property type="entry name" value="Transpep_catalytic_dom"/>
</dbReference>
<dbReference type="PROSITE" id="PS52029">
    <property type="entry name" value="LD_TPASE"/>
    <property type="match status" value="1"/>
</dbReference>
<evidence type="ECO:0000256" key="2">
    <source>
        <dbReference type="ARBA" id="ARBA00005992"/>
    </source>
</evidence>
<keyword evidence="6 7" id="KW-0961">Cell wall biogenesis/degradation</keyword>
<dbReference type="GO" id="GO:0071555">
    <property type="term" value="P:cell wall organization"/>
    <property type="evidence" value="ECO:0007669"/>
    <property type="project" value="UniProtKB-UniRule"/>
</dbReference>
<proteinExistence type="inferred from homology"/>
<evidence type="ECO:0000256" key="7">
    <source>
        <dbReference type="PROSITE-ProRule" id="PRU01373"/>
    </source>
</evidence>
<evidence type="ECO:0000259" key="9">
    <source>
        <dbReference type="PROSITE" id="PS52029"/>
    </source>
</evidence>
<dbReference type="InterPro" id="IPR002477">
    <property type="entry name" value="Peptidoglycan-bd-like"/>
</dbReference>
<dbReference type="GO" id="GO:0016740">
    <property type="term" value="F:transferase activity"/>
    <property type="evidence" value="ECO:0007669"/>
    <property type="project" value="UniProtKB-KW"/>
</dbReference>
<dbReference type="SUPFAM" id="SSF141523">
    <property type="entry name" value="L,D-transpeptidase catalytic domain-like"/>
    <property type="match status" value="1"/>
</dbReference>
<evidence type="ECO:0000256" key="5">
    <source>
        <dbReference type="ARBA" id="ARBA00022984"/>
    </source>
</evidence>
<feature type="chain" id="PRO_5012597887" evidence="8">
    <location>
        <begin position="33"/>
        <end position="537"/>
    </location>
</feature>
<dbReference type="GO" id="GO:0008360">
    <property type="term" value="P:regulation of cell shape"/>
    <property type="evidence" value="ECO:0007669"/>
    <property type="project" value="UniProtKB-UniRule"/>
</dbReference>
<keyword evidence="4 7" id="KW-0133">Cell shape</keyword>
<evidence type="ECO:0000256" key="1">
    <source>
        <dbReference type="ARBA" id="ARBA00004752"/>
    </source>
</evidence>
<accession>A0A1X6YMT7</accession>
<feature type="domain" description="L,D-TPase catalytic" evidence="9">
    <location>
        <begin position="297"/>
        <end position="477"/>
    </location>
</feature>
<feature type="signal peptide" evidence="8">
    <location>
        <begin position="1"/>
        <end position="32"/>
    </location>
</feature>
<dbReference type="InterPro" id="IPR036366">
    <property type="entry name" value="PGBDSf"/>
</dbReference>
<dbReference type="SUPFAM" id="SSF47090">
    <property type="entry name" value="PGBD-like"/>
    <property type="match status" value="1"/>
</dbReference>
<dbReference type="Pfam" id="PF03734">
    <property type="entry name" value="YkuD"/>
    <property type="match status" value="1"/>
</dbReference>
<evidence type="ECO:0000256" key="8">
    <source>
        <dbReference type="SAM" id="SignalP"/>
    </source>
</evidence>
<dbReference type="OrthoDB" id="9778545at2"/>
<dbReference type="GO" id="GO:0004180">
    <property type="term" value="F:carboxypeptidase activity"/>
    <property type="evidence" value="ECO:0007669"/>
    <property type="project" value="UniProtKB-ARBA"/>
</dbReference>
<evidence type="ECO:0000313" key="11">
    <source>
        <dbReference type="Proteomes" id="UP000193207"/>
    </source>
</evidence>
<evidence type="ECO:0000256" key="6">
    <source>
        <dbReference type="ARBA" id="ARBA00023316"/>
    </source>
</evidence>